<gene>
    <name evidence="2" type="ORF">A2V81_02475</name>
</gene>
<evidence type="ECO:0000313" key="3">
    <source>
        <dbReference type="Proteomes" id="UP000177614"/>
    </source>
</evidence>
<dbReference type="InterPro" id="IPR003494">
    <property type="entry name" value="SHS2_FtsA"/>
</dbReference>
<dbReference type="STRING" id="1817814.A2V81_02475"/>
<sequence>MSSVLSSIRNLFFGHDKKQPIAFQERKARGEFALALDIGTEWIKTVVFSTKNYAKKEARILGISHIKQEYGDMNGGAIVNIGRVAEKCAEAVEKAMVMSNTEPEQMIVGIGGELVKGASTTIQYERPHAHIPISLHELKEIVHRVQWKAFDRVRSQLSDETGYPEVDVKLINAAITEVTIDSFPVANPLGFQGKYLTITIFNAFAPLIHFSSLKSIADQLSFDLLAITAEPYSIAKALNDTNNNTWDGIIIDIGGGTSDIAVVRNGVLEGTKMFALGGQSVTKRIEQLFNLSYKEAEELKLAMPKKKLSRDKLTLLQKTLLQDAKIWRSGVEITLQELSMGETLPSKIYLCGGGSLLPQIPIVLEEETWFNNLPFRAKPSIMQVRCKNIGTFHDETGELQDPQDVTVLGLAHLALELAGEERLIDRILRKTLQMMRN</sequence>
<comment type="caution">
    <text evidence="2">The sequence shown here is derived from an EMBL/GenBank/DDBJ whole genome shotgun (WGS) entry which is preliminary data.</text>
</comment>
<dbReference type="GO" id="GO:0051301">
    <property type="term" value="P:cell division"/>
    <property type="evidence" value="ECO:0007669"/>
    <property type="project" value="InterPro"/>
</dbReference>
<accession>A0A1F4XL74</accession>
<dbReference type="PANTHER" id="PTHR32432:SF3">
    <property type="entry name" value="ETHANOLAMINE UTILIZATION PROTEIN EUTJ"/>
    <property type="match status" value="1"/>
</dbReference>
<protein>
    <recommendedName>
        <fullName evidence="1">SHS2 domain-containing protein</fullName>
    </recommendedName>
</protein>
<reference evidence="2 3" key="1">
    <citation type="journal article" date="2016" name="Nat. Commun.">
        <title>Thousands of microbial genomes shed light on interconnected biogeochemical processes in an aquifer system.</title>
        <authorList>
            <person name="Anantharaman K."/>
            <person name="Brown C.T."/>
            <person name="Hug L.A."/>
            <person name="Sharon I."/>
            <person name="Castelle C.J."/>
            <person name="Probst A.J."/>
            <person name="Thomas B.C."/>
            <person name="Singh A."/>
            <person name="Wilkins M.J."/>
            <person name="Karaoz U."/>
            <person name="Brodie E.L."/>
            <person name="Williams K.H."/>
            <person name="Hubbard S.S."/>
            <person name="Banfield J.F."/>
        </authorList>
    </citation>
    <scope>NUCLEOTIDE SEQUENCE [LARGE SCALE GENOMIC DNA]</scope>
</reference>
<name>A0A1F4XL74_9BACT</name>
<proteinExistence type="predicted"/>
<dbReference type="SMART" id="SM00842">
    <property type="entry name" value="FtsA"/>
    <property type="match status" value="1"/>
</dbReference>
<dbReference type="PANTHER" id="PTHR32432">
    <property type="entry name" value="CELL DIVISION PROTEIN FTSA-RELATED"/>
    <property type="match status" value="1"/>
</dbReference>
<feature type="domain" description="SHS2" evidence="1">
    <location>
        <begin position="33"/>
        <end position="238"/>
    </location>
</feature>
<dbReference type="InterPro" id="IPR043129">
    <property type="entry name" value="ATPase_NBD"/>
</dbReference>
<organism evidence="2 3">
    <name type="scientific">Candidatus Abawacabacteria bacterium RBG_16_42_10</name>
    <dbReference type="NCBI Taxonomy" id="1817814"/>
    <lineage>
        <taxon>Bacteria</taxon>
        <taxon>Candidatus Abawacaibacteriota</taxon>
    </lineage>
</organism>
<evidence type="ECO:0000259" key="1">
    <source>
        <dbReference type="SMART" id="SM00842"/>
    </source>
</evidence>
<evidence type="ECO:0000313" key="2">
    <source>
        <dbReference type="EMBL" id="OGC82368.1"/>
    </source>
</evidence>
<dbReference type="Proteomes" id="UP000177614">
    <property type="component" value="Unassembled WGS sequence"/>
</dbReference>
<dbReference type="AlphaFoldDB" id="A0A1F4XL74"/>
<dbReference type="InterPro" id="IPR050696">
    <property type="entry name" value="FtsA/MreB"/>
</dbReference>
<dbReference type="Pfam" id="PF14450">
    <property type="entry name" value="FtsA"/>
    <property type="match status" value="1"/>
</dbReference>
<dbReference type="Gene3D" id="3.30.420.40">
    <property type="match status" value="1"/>
</dbReference>
<dbReference type="SUPFAM" id="SSF53067">
    <property type="entry name" value="Actin-like ATPase domain"/>
    <property type="match status" value="2"/>
</dbReference>
<dbReference type="EMBL" id="MEWR01000008">
    <property type="protein sequence ID" value="OGC82368.1"/>
    <property type="molecule type" value="Genomic_DNA"/>
</dbReference>